<dbReference type="InterPro" id="IPR050248">
    <property type="entry name" value="Polysacc_deacetylase_ArnD"/>
</dbReference>
<dbReference type="Pfam" id="PF01522">
    <property type="entry name" value="Polysacc_deac_1"/>
    <property type="match status" value="1"/>
</dbReference>
<dbReference type="PANTHER" id="PTHR10587:SF137">
    <property type="entry name" value="4-DEOXY-4-FORMAMIDO-L-ARABINOSE-PHOSPHOUNDECAPRENOL DEFORMYLASE ARND-RELATED"/>
    <property type="match status" value="1"/>
</dbReference>
<proteinExistence type="inferred from homology"/>
<evidence type="ECO:0000256" key="5">
    <source>
        <dbReference type="SAM" id="SignalP"/>
    </source>
</evidence>
<dbReference type="PROSITE" id="PS51677">
    <property type="entry name" value="NODB"/>
    <property type="match status" value="1"/>
</dbReference>
<keyword evidence="8" id="KW-1185">Reference proteome</keyword>
<accession>A0A2U9SFI9</accession>
<evidence type="ECO:0000256" key="4">
    <source>
        <dbReference type="ARBA" id="ARBA00032976"/>
    </source>
</evidence>
<dbReference type="CDD" id="cd10917">
    <property type="entry name" value="CE4_NodB_like_6s_7s"/>
    <property type="match status" value="1"/>
</dbReference>
<evidence type="ECO:0000256" key="3">
    <source>
        <dbReference type="ARBA" id="ARBA00020071"/>
    </source>
</evidence>
<evidence type="ECO:0000313" key="7">
    <source>
        <dbReference type="EMBL" id="AWU96548.1"/>
    </source>
</evidence>
<dbReference type="AlphaFoldDB" id="A0A2U9SFI9"/>
<organism evidence="7 8">
    <name type="scientific">Azospirillum ramasamyi</name>
    <dbReference type="NCBI Taxonomy" id="682998"/>
    <lineage>
        <taxon>Bacteria</taxon>
        <taxon>Pseudomonadati</taxon>
        <taxon>Pseudomonadota</taxon>
        <taxon>Alphaproteobacteria</taxon>
        <taxon>Rhodospirillales</taxon>
        <taxon>Azospirillaceae</taxon>
        <taxon>Azospirillum</taxon>
    </lineage>
</organism>
<dbReference type="KEGG" id="azm:DM194_19725"/>
<geneLocation type="plasmid" evidence="7 8">
    <name>unnamed2</name>
</geneLocation>
<keyword evidence="7" id="KW-0614">Plasmid</keyword>
<dbReference type="SUPFAM" id="SSF88713">
    <property type="entry name" value="Glycoside hydrolase/deacetylase"/>
    <property type="match status" value="1"/>
</dbReference>
<dbReference type="InterPro" id="IPR011330">
    <property type="entry name" value="Glyco_hydro/deAcase_b/a-brl"/>
</dbReference>
<protein>
    <recommendedName>
        <fullName evidence="3">Chitooligosaccharide deacetylase</fullName>
    </recommendedName>
    <alternativeName>
        <fullName evidence="4">Nodulation protein B</fullName>
    </alternativeName>
</protein>
<dbReference type="OrthoDB" id="9784220at2"/>
<dbReference type="Proteomes" id="UP000249605">
    <property type="component" value="Plasmid unnamed2"/>
</dbReference>
<comment type="function">
    <text evidence="1">Is involved in generating a small heat-stable compound (Nod), an acylated oligomer of N-acetylglucosamine, that stimulates mitosis in various plant protoplasts.</text>
</comment>
<feature type="chain" id="PRO_5016000427" description="Chitooligosaccharide deacetylase" evidence="5">
    <location>
        <begin position="29"/>
        <end position="274"/>
    </location>
</feature>
<gene>
    <name evidence="7" type="ORF">DM194_19725</name>
</gene>
<dbReference type="RefSeq" id="WP_111069288.1">
    <property type="nucleotide sequence ID" value="NZ_CP029832.1"/>
</dbReference>
<evidence type="ECO:0000256" key="1">
    <source>
        <dbReference type="ARBA" id="ARBA00003236"/>
    </source>
</evidence>
<name>A0A2U9SFI9_9PROT</name>
<evidence type="ECO:0000313" key="8">
    <source>
        <dbReference type="Proteomes" id="UP000249605"/>
    </source>
</evidence>
<keyword evidence="5" id="KW-0732">Signal</keyword>
<feature type="signal peptide" evidence="5">
    <location>
        <begin position="1"/>
        <end position="28"/>
    </location>
</feature>
<dbReference type="EMBL" id="CP029832">
    <property type="protein sequence ID" value="AWU96548.1"/>
    <property type="molecule type" value="Genomic_DNA"/>
</dbReference>
<evidence type="ECO:0000259" key="6">
    <source>
        <dbReference type="PROSITE" id="PS51677"/>
    </source>
</evidence>
<dbReference type="GO" id="GO:0016810">
    <property type="term" value="F:hydrolase activity, acting on carbon-nitrogen (but not peptide) bonds"/>
    <property type="evidence" value="ECO:0007669"/>
    <property type="project" value="InterPro"/>
</dbReference>
<dbReference type="Gene3D" id="3.20.20.370">
    <property type="entry name" value="Glycoside hydrolase/deacetylase"/>
    <property type="match status" value="1"/>
</dbReference>
<feature type="domain" description="NodB homology" evidence="6">
    <location>
        <begin position="75"/>
        <end position="261"/>
    </location>
</feature>
<dbReference type="PANTHER" id="PTHR10587">
    <property type="entry name" value="GLYCOSYL TRANSFERASE-RELATED"/>
    <property type="match status" value="1"/>
</dbReference>
<reference evidence="7 8" key="1">
    <citation type="submission" date="2018-06" db="EMBL/GenBank/DDBJ databases">
        <title>Complete genome sequencing of Azospirillum sp. M2T2B2.</title>
        <authorList>
            <person name="Heo J."/>
            <person name="Kim S.-J."/>
            <person name="Kwon S.-W."/>
            <person name="Anandham R."/>
        </authorList>
    </citation>
    <scope>NUCLEOTIDE SEQUENCE [LARGE SCALE GENOMIC DNA]</scope>
    <source>
        <strain evidence="7 8">M2T2B2</strain>
        <plasmid evidence="7 8">unnamed2</plasmid>
    </source>
</reference>
<comment type="similarity">
    <text evidence="2">Belongs to the polysaccharide deacetylase family.</text>
</comment>
<dbReference type="InterPro" id="IPR002509">
    <property type="entry name" value="NODB_dom"/>
</dbReference>
<dbReference type="GO" id="GO:0005975">
    <property type="term" value="P:carbohydrate metabolic process"/>
    <property type="evidence" value="ECO:0007669"/>
    <property type="project" value="InterPro"/>
</dbReference>
<evidence type="ECO:0000256" key="2">
    <source>
        <dbReference type="ARBA" id="ARBA00010973"/>
    </source>
</evidence>
<sequence length="274" mass="29295">MPDRMRWRPAPLLRASALLHAAAAASFAAAPASWPWALGAVAGNHALLGAIGLWPRSSLLGPNLRRLPEANARLGQVGLCFDDGPDPEVTPAVLDLLDRAGVRASFFCIADRAARHPALIEAIIGRGHTVENHSWHHSHRFAAMGMRGIRREVGEAQRLLTGLAGRPPRFFKPPAGLRNPLLDPVLAGFGLRLATWTRRGFDAVRRDPAAVERRLLRGLGPGDLLMLHDGSAARDRAGRPVVLTVLPRLLARLAAQGLTAVSLEGVAPDGGEDV</sequence>